<keyword evidence="7 10" id="KW-0378">Hydrolase</keyword>
<comment type="caution">
    <text evidence="13">The sequence shown here is derived from an EMBL/GenBank/DDBJ whole genome shotgun (WGS) entry which is preliminary data.</text>
</comment>
<dbReference type="Pfam" id="PF04043">
    <property type="entry name" value="PMEI"/>
    <property type="match status" value="1"/>
</dbReference>
<dbReference type="Proteomes" id="UP000886520">
    <property type="component" value="Chromosome 13"/>
</dbReference>
<evidence type="ECO:0000256" key="4">
    <source>
        <dbReference type="ARBA" id="ARBA00007786"/>
    </source>
</evidence>
<dbReference type="NCBIfam" id="TIGR01614">
    <property type="entry name" value="PME_inhib"/>
    <property type="match status" value="1"/>
</dbReference>
<dbReference type="PANTHER" id="PTHR31707">
    <property type="entry name" value="PECTINESTERASE"/>
    <property type="match status" value="1"/>
</dbReference>
<keyword evidence="14" id="KW-1185">Reference proteome</keyword>
<dbReference type="InterPro" id="IPR011050">
    <property type="entry name" value="Pectin_lyase_fold/virulence"/>
</dbReference>
<name>A0A9D4UQ12_ADICA</name>
<evidence type="ECO:0000259" key="12">
    <source>
        <dbReference type="SMART" id="SM00856"/>
    </source>
</evidence>
<comment type="subcellular location">
    <subcellularLocation>
        <location evidence="1">Secreted</location>
        <location evidence="1">Cell wall</location>
    </subcellularLocation>
</comment>
<keyword evidence="11" id="KW-0472">Membrane</keyword>
<dbReference type="Pfam" id="PF01095">
    <property type="entry name" value="Pectinesterase"/>
    <property type="match status" value="1"/>
</dbReference>
<dbReference type="InterPro" id="IPR000070">
    <property type="entry name" value="Pectinesterase_cat"/>
</dbReference>
<evidence type="ECO:0000256" key="11">
    <source>
        <dbReference type="SAM" id="Phobius"/>
    </source>
</evidence>
<evidence type="ECO:0000256" key="5">
    <source>
        <dbReference type="ARBA" id="ARBA00013229"/>
    </source>
</evidence>
<gene>
    <name evidence="13" type="ORF">GOP47_0013983</name>
</gene>
<reference evidence="13" key="1">
    <citation type="submission" date="2021-01" db="EMBL/GenBank/DDBJ databases">
        <title>Adiantum capillus-veneris genome.</title>
        <authorList>
            <person name="Fang Y."/>
            <person name="Liao Q."/>
        </authorList>
    </citation>
    <scope>NUCLEOTIDE SEQUENCE</scope>
    <source>
        <strain evidence="13">H3</strain>
        <tissue evidence="13">Leaf</tissue>
    </source>
</reference>
<dbReference type="SUPFAM" id="SSF51126">
    <property type="entry name" value="Pectin lyase-like"/>
    <property type="match status" value="1"/>
</dbReference>
<proteinExistence type="inferred from homology"/>
<dbReference type="SUPFAM" id="SSF101148">
    <property type="entry name" value="Plant invertase/pectin methylesterase inhibitor"/>
    <property type="match status" value="1"/>
</dbReference>
<keyword evidence="6" id="KW-0964">Secreted</keyword>
<evidence type="ECO:0000256" key="9">
    <source>
        <dbReference type="PROSITE-ProRule" id="PRU10040"/>
    </source>
</evidence>
<dbReference type="CDD" id="cd15798">
    <property type="entry name" value="PMEI-like_3"/>
    <property type="match status" value="1"/>
</dbReference>
<evidence type="ECO:0000256" key="7">
    <source>
        <dbReference type="ARBA" id="ARBA00022801"/>
    </source>
</evidence>
<dbReference type="Gene3D" id="1.20.140.40">
    <property type="entry name" value="Invertase/pectin methylesterase inhibitor family protein"/>
    <property type="match status" value="1"/>
</dbReference>
<dbReference type="InterPro" id="IPR012334">
    <property type="entry name" value="Pectin_lyas_fold"/>
</dbReference>
<evidence type="ECO:0000256" key="8">
    <source>
        <dbReference type="ARBA" id="ARBA00023085"/>
    </source>
</evidence>
<dbReference type="GO" id="GO:0042545">
    <property type="term" value="P:cell wall modification"/>
    <property type="evidence" value="ECO:0007669"/>
    <property type="project" value="UniProtKB-UniRule"/>
</dbReference>
<comment type="similarity">
    <text evidence="3">In the N-terminal section; belongs to the PMEI family.</text>
</comment>
<dbReference type="InterPro" id="IPR033131">
    <property type="entry name" value="Pectinesterase_Asp_AS"/>
</dbReference>
<dbReference type="PROSITE" id="PS00503">
    <property type="entry name" value="PECTINESTERASE_2"/>
    <property type="match status" value="1"/>
</dbReference>
<comment type="catalytic activity">
    <reaction evidence="10">
        <text>[(1-&gt;4)-alpha-D-galacturonosyl methyl ester](n) + n H2O = [(1-&gt;4)-alpha-D-galacturonosyl](n) + n methanol + n H(+)</text>
        <dbReference type="Rhea" id="RHEA:22380"/>
        <dbReference type="Rhea" id="RHEA-COMP:14570"/>
        <dbReference type="Rhea" id="RHEA-COMP:14573"/>
        <dbReference type="ChEBI" id="CHEBI:15377"/>
        <dbReference type="ChEBI" id="CHEBI:15378"/>
        <dbReference type="ChEBI" id="CHEBI:17790"/>
        <dbReference type="ChEBI" id="CHEBI:140522"/>
        <dbReference type="ChEBI" id="CHEBI:140523"/>
        <dbReference type="EC" id="3.1.1.11"/>
    </reaction>
</comment>
<feature type="active site" evidence="9">
    <location>
        <position position="507"/>
    </location>
</feature>
<dbReference type="InterPro" id="IPR035513">
    <property type="entry name" value="Invertase/methylesterase_inhib"/>
</dbReference>
<evidence type="ECO:0000256" key="3">
    <source>
        <dbReference type="ARBA" id="ARBA00006027"/>
    </source>
</evidence>
<dbReference type="SMART" id="SM00856">
    <property type="entry name" value="PMEI"/>
    <property type="match status" value="1"/>
</dbReference>
<dbReference type="EC" id="3.1.1.11" evidence="5 10"/>
<feature type="domain" description="Pectinesterase inhibitor" evidence="12">
    <location>
        <begin position="163"/>
        <end position="315"/>
    </location>
</feature>
<dbReference type="EMBL" id="JABFUD020000013">
    <property type="protein sequence ID" value="KAI5071732.1"/>
    <property type="molecule type" value="Genomic_DNA"/>
</dbReference>
<keyword evidence="8 10" id="KW-0063">Aspartyl esterase</keyword>
<dbReference type="AlphaFoldDB" id="A0A9D4UQ12"/>
<dbReference type="OrthoDB" id="2019149at2759"/>
<dbReference type="GO" id="GO:0045490">
    <property type="term" value="P:pectin catabolic process"/>
    <property type="evidence" value="ECO:0007669"/>
    <property type="project" value="UniProtKB-UniRule"/>
</dbReference>
<evidence type="ECO:0000313" key="14">
    <source>
        <dbReference type="Proteomes" id="UP000886520"/>
    </source>
</evidence>
<feature type="transmembrane region" description="Helical" evidence="11">
    <location>
        <begin position="77"/>
        <end position="98"/>
    </location>
</feature>
<dbReference type="GO" id="GO:0030599">
    <property type="term" value="F:pectinesterase activity"/>
    <property type="evidence" value="ECO:0007669"/>
    <property type="project" value="UniProtKB-UniRule"/>
</dbReference>
<protein>
    <recommendedName>
        <fullName evidence="5 10">Pectinesterase</fullName>
        <ecNumber evidence="5 10">3.1.1.11</ecNumber>
    </recommendedName>
</protein>
<comment type="pathway">
    <text evidence="2 10">Glycan metabolism; pectin degradation; 2-dehydro-3-deoxy-D-gluconate from pectin: step 1/5.</text>
</comment>
<organism evidence="13 14">
    <name type="scientific">Adiantum capillus-veneris</name>
    <name type="common">Maidenhair fern</name>
    <dbReference type="NCBI Taxonomy" id="13818"/>
    <lineage>
        <taxon>Eukaryota</taxon>
        <taxon>Viridiplantae</taxon>
        <taxon>Streptophyta</taxon>
        <taxon>Embryophyta</taxon>
        <taxon>Tracheophyta</taxon>
        <taxon>Polypodiopsida</taxon>
        <taxon>Polypodiidae</taxon>
        <taxon>Polypodiales</taxon>
        <taxon>Pteridineae</taxon>
        <taxon>Pteridaceae</taxon>
        <taxon>Vittarioideae</taxon>
        <taxon>Adiantum</taxon>
    </lineage>
</organism>
<comment type="similarity">
    <text evidence="4">In the C-terminal section; belongs to the pectinesterase family.</text>
</comment>
<evidence type="ECO:0000256" key="6">
    <source>
        <dbReference type="ARBA" id="ARBA00022512"/>
    </source>
</evidence>
<dbReference type="InterPro" id="IPR006501">
    <property type="entry name" value="Pectinesterase_inhib_dom"/>
</dbReference>
<accession>A0A9D4UQ12</accession>
<keyword evidence="11" id="KW-1133">Transmembrane helix</keyword>
<dbReference type="Gene3D" id="2.160.20.10">
    <property type="entry name" value="Single-stranded right-handed beta-helix, Pectin lyase-like"/>
    <property type="match status" value="1"/>
</dbReference>
<dbReference type="FunFam" id="2.160.20.10:FF:000029">
    <property type="entry name" value="Pectinesterase 4"/>
    <property type="match status" value="1"/>
</dbReference>
<dbReference type="GO" id="GO:0004857">
    <property type="term" value="F:enzyme inhibitor activity"/>
    <property type="evidence" value="ECO:0007669"/>
    <property type="project" value="InterPro"/>
</dbReference>
<evidence type="ECO:0000256" key="1">
    <source>
        <dbReference type="ARBA" id="ARBA00004191"/>
    </source>
</evidence>
<sequence length="668" mass="71978">MRSGKEQELSGSIELGGSATSHLKVNAGGGACSVDEEARASTSLEHWEAQSVDKAAQSSIPAFEEDDDRGLSRSFRFSIIIGSALIMLAVILCLVVVLPRSSHKSPKHDNSSKLLSWKHFHVDMSRQDVLVHPRGLLHHQKNQHHSPVHNPLHSKQMSDVGLAISPFIASACTATRFPDDCQASLVSDPSAFAATSVTAVADSAVALSRNEVLSLRPLAQQLLSSSDNVNMTTAAEDCVYLLGRAASFLGKSQAIPLAGQLAWQVADAQAWMSAALTYENDCRSALSYVNTSSAVDDLMRKLGYSITITSNALSMVDAYRAFGNSTSMWVPPTRLTVYNAVQPPSETASGDWWQKPALTVALDGSGDFSSVQAAIDAAPEGATTWYVIHVREGVYKEVVKIPSAKTGLALIGDGMGRTIITGNRNAQMPGVTTYDSATVAVDGDRFVAVGVTFENTAGPQKHQAVALRVDSDFAAFYNCSFLGFQDTLYVHSLRQFFKSCQIEGTIDFIFGNAAALFQECTILFRPGLPNVGTSVVTAQGRTDPAETCALVFQSCILNGTLAFLEGTPKSHSSYLGRPWKSFSRSIFLDCVMSGFFRPEGWIPWNGSFALDTLFYGEYRSSGAGGQPAGRVPWSTQLSRDMALFFTVVPFIQGDRWLPATNVPFSTSL</sequence>
<evidence type="ECO:0000256" key="2">
    <source>
        <dbReference type="ARBA" id="ARBA00005184"/>
    </source>
</evidence>
<keyword evidence="11" id="KW-0812">Transmembrane</keyword>
<keyword evidence="6" id="KW-0134">Cell wall</keyword>
<evidence type="ECO:0000256" key="10">
    <source>
        <dbReference type="RuleBase" id="RU000589"/>
    </source>
</evidence>
<evidence type="ECO:0000313" key="13">
    <source>
        <dbReference type="EMBL" id="KAI5071732.1"/>
    </source>
</evidence>